<dbReference type="EMBL" id="JAFKCT010000001">
    <property type="protein sequence ID" value="MBN7809536.1"/>
    <property type="molecule type" value="Genomic_DNA"/>
</dbReference>
<keyword evidence="1" id="KW-1133">Transmembrane helix</keyword>
<protein>
    <recommendedName>
        <fullName evidence="4">Tetratricopeptide repeat-containing protein</fullName>
    </recommendedName>
</protein>
<reference evidence="2 3" key="1">
    <citation type="submission" date="2021-03" db="EMBL/GenBank/DDBJ databases">
        <title>novel species isolated from a fishpond in China.</title>
        <authorList>
            <person name="Lu H."/>
            <person name="Cai Z."/>
        </authorList>
    </citation>
    <scope>NUCLEOTIDE SEQUENCE [LARGE SCALE GENOMIC DNA]</scope>
    <source>
        <strain evidence="2 3">H41</strain>
    </source>
</reference>
<proteinExistence type="predicted"/>
<evidence type="ECO:0008006" key="4">
    <source>
        <dbReference type="Google" id="ProtNLM"/>
    </source>
</evidence>
<evidence type="ECO:0000256" key="1">
    <source>
        <dbReference type="SAM" id="Phobius"/>
    </source>
</evidence>
<keyword evidence="3" id="KW-1185">Reference proteome</keyword>
<name>A0ABS3C069_9BACT</name>
<accession>A0ABS3C069</accession>
<evidence type="ECO:0000313" key="3">
    <source>
        <dbReference type="Proteomes" id="UP000664317"/>
    </source>
</evidence>
<comment type="caution">
    <text evidence="2">The sequence shown here is derived from an EMBL/GenBank/DDBJ whole genome shotgun (WGS) entry which is preliminary data.</text>
</comment>
<dbReference type="Proteomes" id="UP000664317">
    <property type="component" value="Unassembled WGS sequence"/>
</dbReference>
<evidence type="ECO:0000313" key="2">
    <source>
        <dbReference type="EMBL" id="MBN7809536.1"/>
    </source>
</evidence>
<gene>
    <name evidence="2" type="ORF">J0A68_01125</name>
</gene>
<sequence length="316" mass="36144">MVNKLTAKQKVRLRELEPRLDDAINKLDIIRAKEIVLELQQLLRPTGHLVRLCQSKNKLYELAINLGEYDLALSGLKSNKIVLNDNTRIYLESISLLAICYIRKQDIENAKPFIKEVLLNEKVIKSQRKREAFHSEIINRFNEEVALCSLKSPNKAQFDEVEIEKEVIKIIQNLNESEIFAELGNSTPNSTKELIYLVHDFSLKQLPYTERKALPSPDQKIENEEMGKTIFHSIKRVIHNSLCNPESEIYKVWYNGGARMVLNKGYIRTSILTCLADIGIGATFLAASIIALVIKFGIEVYCNLYEPIGLMDIRGK</sequence>
<organism evidence="2 3">
    <name type="scientific">Algoriphagus oliviformis</name>
    <dbReference type="NCBI Taxonomy" id="2811231"/>
    <lineage>
        <taxon>Bacteria</taxon>
        <taxon>Pseudomonadati</taxon>
        <taxon>Bacteroidota</taxon>
        <taxon>Cytophagia</taxon>
        <taxon>Cytophagales</taxon>
        <taxon>Cyclobacteriaceae</taxon>
        <taxon>Algoriphagus</taxon>
    </lineage>
</organism>
<keyword evidence="1" id="KW-0812">Transmembrane</keyword>
<keyword evidence="1" id="KW-0472">Membrane</keyword>
<dbReference type="RefSeq" id="WP_206576339.1">
    <property type="nucleotide sequence ID" value="NZ_JAFKCT010000001.1"/>
</dbReference>
<feature type="transmembrane region" description="Helical" evidence="1">
    <location>
        <begin position="269"/>
        <end position="294"/>
    </location>
</feature>